<reference evidence="8 9" key="1">
    <citation type="journal article" date="2016" name="Nat. Commun.">
        <title>Ectomycorrhizal ecology is imprinted in the genome of the dominant symbiotic fungus Cenococcum geophilum.</title>
        <authorList>
            <consortium name="DOE Joint Genome Institute"/>
            <person name="Peter M."/>
            <person name="Kohler A."/>
            <person name="Ohm R.A."/>
            <person name="Kuo A."/>
            <person name="Krutzmann J."/>
            <person name="Morin E."/>
            <person name="Arend M."/>
            <person name="Barry K.W."/>
            <person name="Binder M."/>
            <person name="Choi C."/>
            <person name="Clum A."/>
            <person name="Copeland A."/>
            <person name="Grisel N."/>
            <person name="Haridas S."/>
            <person name="Kipfer T."/>
            <person name="LaButti K."/>
            <person name="Lindquist E."/>
            <person name="Lipzen A."/>
            <person name="Maire R."/>
            <person name="Meier B."/>
            <person name="Mihaltcheva S."/>
            <person name="Molinier V."/>
            <person name="Murat C."/>
            <person name="Poggeler S."/>
            <person name="Quandt C.A."/>
            <person name="Sperisen C."/>
            <person name="Tritt A."/>
            <person name="Tisserant E."/>
            <person name="Crous P.W."/>
            <person name="Henrissat B."/>
            <person name="Nehls U."/>
            <person name="Egli S."/>
            <person name="Spatafora J.W."/>
            <person name="Grigoriev I.V."/>
            <person name="Martin F.M."/>
        </authorList>
    </citation>
    <scope>NUCLEOTIDE SEQUENCE [LARGE SCALE GENOMIC DNA]</scope>
    <source>
        <strain evidence="8 9">CBS 207.34</strain>
    </source>
</reference>
<dbReference type="PANTHER" id="PTHR46494:SF1">
    <property type="entry name" value="CORA FAMILY METAL ION TRANSPORTER (EUROFUNG)"/>
    <property type="match status" value="1"/>
</dbReference>
<dbReference type="PANTHER" id="PTHR46494">
    <property type="entry name" value="CORA FAMILY METAL ION TRANSPORTER (EUROFUNG)"/>
    <property type="match status" value="1"/>
</dbReference>
<evidence type="ECO:0000313" key="8">
    <source>
        <dbReference type="EMBL" id="OCL04161.1"/>
    </source>
</evidence>
<evidence type="ECO:0000256" key="2">
    <source>
        <dbReference type="ARBA" id="ARBA00022692"/>
    </source>
</evidence>
<feature type="compositionally biased region" description="Polar residues" evidence="5">
    <location>
        <begin position="655"/>
        <end position="666"/>
    </location>
</feature>
<dbReference type="GO" id="GO:0015095">
    <property type="term" value="F:magnesium ion transmembrane transporter activity"/>
    <property type="evidence" value="ECO:0007669"/>
    <property type="project" value="TreeGrafter"/>
</dbReference>
<comment type="subcellular location">
    <subcellularLocation>
        <location evidence="1">Cell membrane</location>
        <topology evidence="1">Multi-pass membrane protein</topology>
    </subcellularLocation>
</comment>
<dbReference type="OrthoDB" id="5430750at2759"/>
<evidence type="ECO:0000256" key="1">
    <source>
        <dbReference type="ARBA" id="ARBA00004651"/>
    </source>
</evidence>
<dbReference type="InterPro" id="IPR054464">
    <property type="entry name" value="ULD_fung"/>
</dbReference>
<feature type="region of interest" description="Disordered" evidence="5">
    <location>
        <begin position="719"/>
        <end position="740"/>
    </location>
</feature>
<organism evidence="8 9">
    <name type="scientific">Glonium stellatum</name>
    <dbReference type="NCBI Taxonomy" id="574774"/>
    <lineage>
        <taxon>Eukaryota</taxon>
        <taxon>Fungi</taxon>
        <taxon>Dikarya</taxon>
        <taxon>Ascomycota</taxon>
        <taxon>Pezizomycotina</taxon>
        <taxon>Dothideomycetes</taxon>
        <taxon>Pleosporomycetidae</taxon>
        <taxon>Gloniales</taxon>
        <taxon>Gloniaceae</taxon>
        <taxon>Glonium</taxon>
    </lineage>
</organism>
<evidence type="ECO:0000256" key="5">
    <source>
        <dbReference type="SAM" id="MobiDB-lite"/>
    </source>
</evidence>
<dbReference type="InterPro" id="IPR002523">
    <property type="entry name" value="MgTranspt_CorA/ZnTranspt_ZntB"/>
</dbReference>
<feature type="compositionally biased region" description="Basic and acidic residues" evidence="5">
    <location>
        <begin position="216"/>
        <end position="239"/>
    </location>
</feature>
<feature type="region of interest" description="Disordered" evidence="5">
    <location>
        <begin position="655"/>
        <end position="705"/>
    </location>
</feature>
<dbReference type="Proteomes" id="UP000250140">
    <property type="component" value="Unassembled WGS sequence"/>
</dbReference>
<dbReference type="GO" id="GO:0000287">
    <property type="term" value="F:magnesium ion binding"/>
    <property type="evidence" value="ECO:0007669"/>
    <property type="project" value="TreeGrafter"/>
</dbReference>
<feature type="transmembrane region" description="Helical" evidence="6">
    <location>
        <begin position="1285"/>
        <end position="1307"/>
    </location>
</feature>
<dbReference type="EMBL" id="KV750585">
    <property type="protein sequence ID" value="OCL04161.1"/>
    <property type="molecule type" value="Genomic_DNA"/>
</dbReference>
<evidence type="ECO:0000259" key="7">
    <source>
        <dbReference type="Pfam" id="PF22893"/>
    </source>
</evidence>
<keyword evidence="9" id="KW-1185">Reference proteome</keyword>
<dbReference type="Pfam" id="PF01544">
    <property type="entry name" value="CorA"/>
    <property type="match status" value="1"/>
</dbReference>
<evidence type="ECO:0000256" key="6">
    <source>
        <dbReference type="SAM" id="Phobius"/>
    </source>
</evidence>
<dbReference type="Gene3D" id="1.20.58.340">
    <property type="entry name" value="Magnesium transport protein CorA, transmembrane region"/>
    <property type="match status" value="1"/>
</dbReference>
<accession>A0A8E2ESS1</accession>
<protein>
    <recommendedName>
        <fullName evidence="7">Ubiquitin-like domain-containing protein</fullName>
    </recommendedName>
</protein>
<feature type="domain" description="Ubiquitin-like" evidence="7">
    <location>
        <begin position="78"/>
        <end position="169"/>
    </location>
</feature>
<feature type="region of interest" description="Disordered" evidence="5">
    <location>
        <begin position="1484"/>
        <end position="1509"/>
    </location>
</feature>
<feature type="region of interest" description="Disordered" evidence="5">
    <location>
        <begin position="174"/>
        <end position="309"/>
    </location>
</feature>
<feature type="compositionally biased region" description="Low complexity" evidence="5">
    <location>
        <begin position="257"/>
        <end position="269"/>
    </location>
</feature>
<evidence type="ECO:0000256" key="3">
    <source>
        <dbReference type="ARBA" id="ARBA00022989"/>
    </source>
</evidence>
<dbReference type="GO" id="GO:0050897">
    <property type="term" value="F:cobalt ion binding"/>
    <property type="evidence" value="ECO:0007669"/>
    <property type="project" value="TreeGrafter"/>
</dbReference>
<keyword evidence="2 6" id="KW-0812">Transmembrane</keyword>
<evidence type="ECO:0000313" key="9">
    <source>
        <dbReference type="Proteomes" id="UP000250140"/>
    </source>
</evidence>
<feature type="compositionally biased region" description="Polar residues" evidence="5">
    <location>
        <begin position="688"/>
        <end position="705"/>
    </location>
</feature>
<dbReference type="SUPFAM" id="SSF144083">
    <property type="entry name" value="Magnesium transport protein CorA, transmembrane region"/>
    <property type="match status" value="1"/>
</dbReference>
<gene>
    <name evidence="8" type="ORF">AOQ84DRAFT_391740</name>
</gene>
<dbReference type="GO" id="GO:0015087">
    <property type="term" value="F:cobalt ion transmembrane transporter activity"/>
    <property type="evidence" value="ECO:0007669"/>
    <property type="project" value="TreeGrafter"/>
</dbReference>
<sequence>MDVPGLSLQGMSTEDSTVPTTRDNTNEREIELELEQRRNPAPEAVVATAVYAMPDETRASAHIAEGNLDQLAKDREELPITFIDDLNRRYSFPWSHCRTWKDMETLVDQVHSVELSRQSRTSPHEDFSKPKHAFGGHYDILGPTGNIILPFLWEHSIKPGWTVSLRPWDPEHHIGDHPSIAPPRRLVEVSPSEASHQSSLPVRRDAESVRSSASRDSIKEGPKTRGERNFRVVVERTESEPLGPLYTSDKEPTLGVEATSSANSSSESSNDSDDDESGESSDSGSTTYSEERMEIPTPPRNVITPLDQDGSNLSFTIELRADDLNASETEELDDPAWSWPQQKMTTLDSEWEAVNVMAAKTASDDGQTGIQLIYPSGPNKQSKNTEEDFRWLHIHRESMDWDEFKHLVLNTPKINSKLRLVAEKLLEKVEKKKTKKYVYGRFIEPGTVLRSEGIIHHEDDTYPYAAIFTCFPYLNVHARESGRPIKENPLHPPRSLLQAYYPYESTRERDLEQALLKYGDKYSKDIIHVPQLWALKIGEAALITCGEMSFEKLLGPSISRIKASSLASSNASLIRFVDAERRVFVFPTVQHPTLFELEQVILEQLGPTGLLNNTAKYFASMLDELGEKELPLIVHELFNNRSSFHDIMLRQNATTKGDTMDSNAKTSAGKPRFFSTVSSGIDEDDTHFSSPSTAQTQNPPITPQVTPFLTWAKESPSAAATNLDSSYQNPPAQQPVGPTNLSENMAQIEKLLKTESLNFIPGQTVHEIEIDFTDTKVYTDVGQKDRKDVDLIMAFASKDLTVEFDLEIEKAIKSKGSNWRDMNQHISSAIILELQMQTTELFLQYRENLTNILELFLPKNYTDAVVRKCWCAVYSMALILNNASNDIKSELGSSSPKSWWIARDISTNKAFFDKLGLQRTPRSLKNCIKCLENTPYDTPEQAMEHIQKRHFRKTPVADPELACWIINCIDAQWTAKYSALREVLINCVDTTGSIVRQGRHIVYGVVAADGTRSPLYKFPESLVDAFRRIVTFVIAAQKVTSHVNEAFNRRQPEQWASDENDCHEASKVLLKFATGISTAIRDSRTELCEMVRTEQNVDLLGSISLGPEFILAWIMRRLIVSPIHRSIKVTNLYVEFFSMLRFQVNHHPRKRLLRDINLLQEELSALDTVNQWQKNAIQNYFAILDEKTYRRSNGRRSYVYSYEKNLIDSILRHLNTNHAEYIDLVDACRPLTDKSKQSIEINEEDHGKAILVFTVVTVIFLPLSFVTSYLGMNTYDIRNMNNKQSLFWAIAIPLTCVVMAVILGIAYNGDQLRWLISNGLRALTRGETTLDVGRMSIEDRERIINDSTQANANGRPTAADNAEFESPVLSMLPLSLRTAPGPPATAPGYTYKPIEYENLRGSSEYPVADMYSEEPELRTDRHARERPTFIKIHRRYLSTETLDYYNLPWEIDPTDKNYVIIMRLLDERETDVLFEHTRRLRANSRGRRTKVPPRYGADLRTGPAEDQGYTWGRRRKSRITREHTRGDEWKATRRVIIVPTGQPTRRRSRIRSDTE</sequence>
<evidence type="ECO:0000256" key="4">
    <source>
        <dbReference type="ARBA" id="ARBA00023136"/>
    </source>
</evidence>
<dbReference type="Pfam" id="PF22893">
    <property type="entry name" value="ULD_2"/>
    <property type="match status" value="1"/>
</dbReference>
<feature type="compositionally biased region" description="Polar residues" evidence="5">
    <location>
        <begin position="9"/>
        <end position="23"/>
    </location>
</feature>
<feature type="transmembrane region" description="Helical" evidence="6">
    <location>
        <begin position="1249"/>
        <end position="1273"/>
    </location>
</feature>
<feature type="region of interest" description="Disordered" evidence="5">
    <location>
        <begin position="1"/>
        <end position="26"/>
    </location>
</feature>
<dbReference type="GO" id="GO:0005886">
    <property type="term" value="C:plasma membrane"/>
    <property type="evidence" value="ECO:0007669"/>
    <property type="project" value="UniProtKB-SubCell"/>
</dbReference>
<keyword evidence="4 6" id="KW-0472">Membrane</keyword>
<proteinExistence type="predicted"/>
<name>A0A8E2ESS1_9PEZI</name>
<keyword evidence="3 6" id="KW-1133">Transmembrane helix</keyword>
<dbReference type="InterPro" id="IPR045863">
    <property type="entry name" value="CorA_TM1_TM2"/>
</dbReference>
<feature type="compositionally biased region" description="Acidic residues" evidence="5">
    <location>
        <begin position="270"/>
        <end position="279"/>
    </location>
</feature>